<organism evidence="1 2">
    <name type="scientific">Cetraspora pellucida</name>
    <dbReference type="NCBI Taxonomy" id="1433469"/>
    <lineage>
        <taxon>Eukaryota</taxon>
        <taxon>Fungi</taxon>
        <taxon>Fungi incertae sedis</taxon>
        <taxon>Mucoromycota</taxon>
        <taxon>Glomeromycotina</taxon>
        <taxon>Glomeromycetes</taxon>
        <taxon>Diversisporales</taxon>
        <taxon>Gigasporaceae</taxon>
        <taxon>Cetraspora</taxon>
    </lineage>
</organism>
<proteinExistence type="predicted"/>
<accession>A0ACA9N0M4</accession>
<comment type="caution">
    <text evidence="1">The sequence shown here is derived from an EMBL/GenBank/DDBJ whole genome shotgun (WGS) entry which is preliminary data.</text>
</comment>
<sequence>MALTADENSLYKIWDTESNNLLTANWADVLESELSKVAPLLLATPTNSENNVFNSSENSPDVITEISRRNLTVIEDRSSGQFMPNLPEYNNE</sequence>
<name>A0ACA9N0M4_9GLOM</name>
<feature type="non-terminal residue" evidence="1">
    <location>
        <position position="92"/>
    </location>
</feature>
<evidence type="ECO:0000313" key="1">
    <source>
        <dbReference type="EMBL" id="CAG8626539.1"/>
    </source>
</evidence>
<reference evidence="1" key="1">
    <citation type="submission" date="2021-06" db="EMBL/GenBank/DDBJ databases">
        <authorList>
            <person name="Kallberg Y."/>
            <person name="Tangrot J."/>
            <person name="Rosling A."/>
        </authorList>
    </citation>
    <scope>NUCLEOTIDE SEQUENCE</scope>
    <source>
        <strain evidence="1">28 12/20/2015</strain>
    </source>
</reference>
<keyword evidence="2" id="KW-1185">Reference proteome</keyword>
<protein>
    <submittedName>
        <fullName evidence="1">181_t:CDS:1</fullName>
    </submittedName>
</protein>
<dbReference type="EMBL" id="CAJVPW010011509">
    <property type="protein sequence ID" value="CAG8626539.1"/>
    <property type="molecule type" value="Genomic_DNA"/>
</dbReference>
<dbReference type="Proteomes" id="UP000789366">
    <property type="component" value="Unassembled WGS sequence"/>
</dbReference>
<gene>
    <name evidence="1" type="ORF">SPELUC_LOCUS8070</name>
</gene>
<evidence type="ECO:0000313" key="2">
    <source>
        <dbReference type="Proteomes" id="UP000789366"/>
    </source>
</evidence>